<dbReference type="AlphaFoldDB" id="A0A6C0F555"/>
<name>A0A6C0F555_9ZZZZ</name>
<keyword evidence="1" id="KW-1133">Transmembrane helix</keyword>
<organism evidence="2">
    <name type="scientific">viral metagenome</name>
    <dbReference type="NCBI Taxonomy" id="1070528"/>
    <lineage>
        <taxon>unclassified sequences</taxon>
        <taxon>metagenomes</taxon>
        <taxon>organismal metagenomes</taxon>
    </lineage>
</organism>
<keyword evidence="1" id="KW-0472">Membrane</keyword>
<protein>
    <submittedName>
        <fullName evidence="2">Uncharacterized protein</fullName>
    </submittedName>
</protein>
<evidence type="ECO:0000256" key="1">
    <source>
        <dbReference type="SAM" id="Phobius"/>
    </source>
</evidence>
<keyword evidence="1" id="KW-0812">Transmembrane</keyword>
<reference evidence="2" key="1">
    <citation type="journal article" date="2020" name="Nature">
        <title>Giant virus diversity and host interactions through global metagenomics.</title>
        <authorList>
            <person name="Schulz F."/>
            <person name="Roux S."/>
            <person name="Paez-Espino D."/>
            <person name="Jungbluth S."/>
            <person name="Walsh D.A."/>
            <person name="Denef V.J."/>
            <person name="McMahon K.D."/>
            <person name="Konstantinidis K.T."/>
            <person name="Eloe-Fadrosh E.A."/>
            <person name="Kyrpides N.C."/>
            <person name="Woyke T."/>
        </authorList>
    </citation>
    <scope>NUCLEOTIDE SEQUENCE</scope>
    <source>
        <strain evidence="2">GVMAG-M-3300009182-46</strain>
    </source>
</reference>
<feature type="transmembrane region" description="Helical" evidence="1">
    <location>
        <begin position="6"/>
        <end position="27"/>
    </location>
</feature>
<dbReference type="EMBL" id="MN739029">
    <property type="protein sequence ID" value="QHT36001.1"/>
    <property type="molecule type" value="Genomic_DNA"/>
</dbReference>
<sequence>MNITEVFIVFLLLVIIYTLFHSVFIIFKPVPVPTPQPQPYPVPVPVPTQQLIGGCAGTRYGCCPNGVTPKTNQIGSNC</sequence>
<accession>A0A6C0F555</accession>
<evidence type="ECO:0000313" key="2">
    <source>
        <dbReference type="EMBL" id="QHT36001.1"/>
    </source>
</evidence>
<proteinExistence type="predicted"/>